<accession>A0A6J4MFY4</accession>
<dbReference type="Gene3D" id="3.40.190.290">
    <property type="match status" value="1"/>
</dbReference>
<evidence type="ECO:0000256" key="2">
    <source>
        <dbReference type="ARBA" id="ARBA00023015"/>
    </source>
</evidence>
<dbReference type="PRINTS" id="PR00039">
    <property type="entry name" value="HTHLYSR"/>
</dbReference>
<proteinExistence type="inferred from homology"/>
<evidence type="ECO:0000259" key="5">
    <source>
        <dbReference type="PROSITE" id="PS50931"/>
    </source>
</evidence>
<gene>
    <name evidence="6" type="ORF">AVDCRST_MAG90-2825</name>
</gene>
<dbReference type="Pfam" id="PF00126">
    <property type="entry name" value="HTH_1"/>
    <property type="match status" value="1"/>
</dbReference>
<keyword evidence="3" id="KW-0238">DNA-binding</keyword>
<dbReference type="InterPro" id="IPR005119">
    <property type="entry name" value="LysR_subst-bd"/>
</dbReference>
<dbReference type="EMBL" id="CADCUC010000590">
    <property type="protein sequence ID" value="CAA9358555.1"/>
    <property type="molecule type" value="Genomic_DNA"/>
</dbReference>
<evidence type="ECO:0000256" key="4">
    <source>
        <dbReference type="ARBA" id="ARBA00023163"/>
    </source>
</evidence>
<comment type="similarity">
    <text evidence="1">Belongs to the LysR transcriptional regulatory family.</text>
</comment>
<dbReference type="PROSITE" id="PS50931">
    <property type="entry name" value="HTH_LYSR"/>
    <property type="match status" value="1"/>
</dbReference>
<dbReference type="InterPro" id="IPR036388">
    <property type="entry name" value="WH-like_DNA-bd_sf"/>
</dbReference>
<dbReference type="InterPro" id="IPR036390">
    <property type="entry name" value="WH_DNA-bd_sf"/>
</dbReference>
<evidence type="ECO:0000313" key="6">
    <source>
        <dbReference type="EMBL" id="CAA9358555.1"/>
    </source>
</evidence>
<reference evidence="6" key="1">
    <citation type="submission" date="2020-02" db="EMBL/GenBank/DDBJ databases">
        <authorList>
            <person name="Meier V. D."/>
        </authorList>
    </citation>
    <scope>NUCLEOTIDE SEQUENCE</scope>
    <source>
        <strain evidence="6">AVDCRST_MAG90</strain>
    </source>
</reference>
<feature type="domain" description="HTH lysR-type" evidence="5">
    <location>
        <begin position="5"/>
        <end position="63"/>
    </location>
</feature>
<dbReference type="Pfam" id="PF03466">
    <property type="entry name" value="LysR_substrate"/>
    <property type="match status" value="1"/>
</dbReference>
<dbReference type="SUPFAM" id="SSF46785">
    <property type="entry name" value="Winged helix' DNA-binding domain"/>
    <property type="match status" value="1"/>
</dbReference>
<dbReference type="SUPFAM" id="SSF53850">
    <property type="entry name" value="Periplasmic binding protein-like II"/>
    <property type="match status" value="1"/>
</dbReference>
<dbReference type="GO" id="GO:0003677">
    <property type="term" value="F:DNA binding"/>
    <property type="evidence" value="ECO:0007669"/>
    <property type="project" value="UniProtKB-KW"/>
</dbReference>
<dbReference type="InterPro" id="IPR050950">
    <property type="entry name" value="HTH-type_LysR_regulators"/>
</dbReference>
<evidence type="ECO:0000256" key="1">
    <source>
        <dbReference type="ARBA" id="ARBA00009437"/>
    </source>
</evidence>
<keyword evidence="4" id="KW-0804">Transcription</keyword>
<keyword evidence="2" id="KW-0805">Transcription regulation</keyword>
<evidence type="ECO:0000256" key="3">
    <source>
        <dbReference type="ARBA" id="ARBA00023125"/>
    </source>
</evidence>
<dbReference type="GO" id="GO:0005829">
    <property type="term" value="C:cytosol"/>
    <property type="evidence" value="ECO:0007669"/>
    <property type="project" value="TreeGrafter"/>
</dbReference>
<dbReference type="AlphaFoldDB" id="A0A6J4MFY4"/>
<name>A0A6J4MFY4_9HYPH</name>
<dbReference type="PANTHER" id="PTHR30419:SF8">
    <property type="entry name" value="NITROGEN ASSIMILATION TRANSCRIPTIONAL ACTIVATOR-RELATED"/>
    <property type="match status" value="1"/>
</dbReference>
<dbReference type="PANTHER" id="PTHR30419">
    <property type="entry name" value="HTH-TYPE TRANSCRIPTIONAL REGULATOR YBHD"/>
    <property type="match status" value="1"/>
</dbReference>
<dbReference type="InterPro" id="IPR000847">
    <property type="entry name" value="LysR_HTH_N"/>
</dbReference>
<protein>
    <recommendedName>
        <fullName evidence="5">HTH lysR-type domain-containing protein</fullName>
    </recommendedName>
</protein>
<sequence>MTPDLDTVQLKRFVAVVDCGGFGAAARQLNMTQQALSASIARLEEATGVRFLDRKRGSGIALTAFGRLLLERARTHLALSDRLMREIVLLRDASGGSVVVGIGETMTGRPVAAAIARFNRQHPDVQLRLIEDYTEKLVARLSSNEIDIVVGGPSYALEDSGDFEIHHLFDVEDVLAVRREHPLAGRARIGLAELARYPWIVPGARNDVFRQIQIVYSREGVAPPQNILRSDAVAVGTWLCLDNDYVICVSPDMIGSLEHIGLVTTLDCPSLGMWRHACLFTRRPAQLVPAAERLMAEIIFEVRRTPDPVVRA</sequence>
<dbReference type="Gene3D" id="1.10.10.10">
    <property type="entry name" value="Winged helix-like DNA-binding domain superfamily/Winged helix DNA-binding domain"/>
    <property type="match status" value="1"/>
</dbReference>
<organism evidence="6">
    <name type="scientific">uncultured Microvirga sp</name>
    <dbReference type="NCBI Taxonomy" id="412392"/>
    <lineage>
        <taxon>Bacteria</taxon>
        <taxon>Pseudomonadati</taxon>
        <taxon>Pseudomonadota</taxon>
        <taxon>Alphaproteobacteria</taxon>
        <taxon>Hyphomicrobiales</taxon>
        <taxon>Methylobacteriaceae</taxon>
        <taxon>Microvirga</taxon>
        <taxon>environmental samples</taxon>
    </lineage>
</organism>
<dbReference type="GO" id="GO:0003700">
    <property type="term" value="F:DNA-binding transcription factor activity"/>
    <property type="evidence" value="ECO:0007669"/>
    <property type="project" value="InterPro"/>
</dbReference>